<dbReference type="EMBL" id="JAUZVY010000007">
    <property type="protein sequence ID" value="MDP4530421.1"/>
    <property type="molecule type" value="Genomic_DNA"/>
</dbReference>
<sequence length="248" mass="28766">MMRWCLLWALFSLAVWAEIPAIQLQLYTEHMPPYSYLEQDKVDGINVALLRQLCERTQVKCQFELLPWPRAFEQAQQQPMSGVFSTSRNEAREALFQWVGPLASDWGYLFRLRGRAEVNPADLEEAKAFRLAVARGDVYESYFKERGFQYGINMLDFATKSEPVPLFLAKRIDLLVGSRRSVRSWLQKHGADEDSAEAWLKLEDVGDNYLALHPNTPASLVQRLQQELDRMQQEGVVLQLIQHYTQQQ</sequence>
<dbReference type="PANTHER" id="PTHR38834">
    <property type="entry name" value="PERIPLASMIC SUBSTRATE BINDING PROTEIN FAMILY 3"/>
    <property type="match status" value="1"/>
</dbReference>
<keyword evidence="3" id="KW-1185">Reference proteome</keyword>
<accession>A0ABT9GTW8</accession>
<dbReference type="Pfam" id="PF00497">
    <property type="entry name" value="SBP_bac_3"/>
    <property type="match status" value="1"/>
</dbReference>
<dbReference type="RefSeq" id="WP_305946430.1">
    <property type="nucleotide sequence ID" value="NZ_JAUZVY010000007.1"/>
</dbReference>
<dbReference type="Gene3D" id="3.40.190.10">
    <property type="entry name" value="Periplasmic binding protein-like II"/>
    <property type="match status" value="2"/>
</dbReference>
<dbReference type="SMART" id="SM00062">
    <property type="entry name" value="PBPb"/>
    <property type="match status" value="1"/>
</dbReference>
<evidence type="ECO:0000313" key="2">
    <source>
        <dbReference type="EMBL" id="MDP4530421.1"/>
    </source>
</evidence>
<organism evidence="2 3">
    <name type="scientific">Alkalimonas delamerensis</name>
    <dbReference type="NCBI Taxonomy" id="265981"/>
    <lineage>
        <taxon>Bacteria</taxon>
        <taxon>Pseudomonadati</taxon>
        <taxon>Pseudomonadota</taxon>
        <taxon>Gammaproteobacteria</taxon>
        <taxon>Alkalimonas</taxon>
    </lineage>
</organism>
<feature type="domain" description="Solute-binding protein family 3/N-terminal" evidence="1">
    <location>
        <begin position="23"/>
        <end position="248"/>
    </location>
</feature>
<comment type="caution">
    <text evidence="2">The sequence shown here is derived from an EMBL/GenBank/DDBJ whole genome shotgun (WGS) entry which is preliminary data.</text>
</comment>
<dbReference type="SUPFAM" id="SSF53850">
    <property type="entry name" value="Periplasmic binding protein-like II"/>
    <property type="match status" value="1"/>
</dbReference>
<proteinExistence type="predicted"/>
<dbReference type="InterPro" id="IPR001638">
    <property type="entry name" value="Solute-binding_3/MltF_N"/>
</dbReference>
<name>A0ABT9GTW8_9GAMM</name>
<gene>
    <name evidence="2" type="ORF">Q3O59_15425</name>
</gene>
<protein>
    <submittedName>
        <fullName evidence="2">Transporter substrate-binding domain-containing protein</fullName>
    </submittedName>
</protein>
<dbReference type="PANTHER" id="PTHR38834:SF3">
    <property type="entry name" value="SOLUTE-BINDING PROTEIN FAMILY 3_N-TERMINAL DOMAIN-CONTAINING PROTEIN"/>
    <property type="match status" value="1"/>
</dbReference>
<reference evidence="2 3" key="1">
    <citation type="submission" date="2023-08" db="EMBL/GenBank/DDBJ databases">
        <authorList>
            <person name="Joshi A."/>
            <person name="Thite S."/>
        </authorList>
    </citation>
    <scope>NUCLEOTIDE SEQUENCE [LARGE SCALE GENOMIC DNA]</scope>
    <source>
        <strain evidence="2 3">1E1</strain>
    </source>
</reference>
<evidence type="ECO:0000259" key="1">
    <source>
        <dbReference type="SMART" id="SM00062"/>
    </source>
</evidence>
<dbReference type="Proteomes" id="UP001236258">
    <property type="component" value="Unassembled WGS sequence"/>
</dbReference>
<evidence type="ECO:0000313" key="3">
    <source>
        <dbReference type="Proteomes" id="UP001236258"/>
    </source>
</evidence>